<evidence type="ECO:0000256" key="6">
    <source>
        <dbReference type="SAM" id="Phobius"/>
    </source>
</evidence>
<feature type="transmembrane region" description="Helical" evidence="6">
    <location>
        <begin position="261"/>
        <end position="279"/>
    </location>
</feature>
<dbReference type="Pfam" id="PF07690">
    <property type="entry name" value="MFS_1"/>
    <property type="match status" value="1"/>
</dbReference>
<evidence type="ECO:0000313" key="8">
    <source>
        <dbReference type="EMBL" id="MPW27251.1"/>
    </source>
</evidence>
<comment type="subcellular location">
    <subcellularLocation>
        <location evidence="1">Cell membrane</location>
        <topology evidence="1">Multi-pass membrane protein</topology>
    </subcellularLocation>
</comment>
<evidence type="ECO:0000256" key="4">
    <source>
        <dbReference type="ARBA" id="ARBA00022989"/>
    </source>
</evidence>
<feature type="domain" description="Major facilitator superfamily (MFS) profile" evidence="7">
    <location>
        <begin position="14"/>
        <end position="404"/>
    </location>
</feature>
<feature type="transmembrane region" description="Helical" evidence="6">
    <location>
        <begin position="228"/>
        <end position="249"/>
    </location>
</feature>
<keyword evidence="3 6" id="KW-0812">Transmembrane</keyword>
<gene>
    <name evidence="8" type="ORF">GC105_15900</name>
</gene>
<evidence type="ECO:0000256" key="2">
    <source>
        <dbReference type="ARBA" id="ARBA00022448"/>
    </source>
</evidence>
<evidence type="ECO:0000313" key="9">
    <source>
        <dbReference type="Proteomes" id="UP000440004"/>
    </source>
</evidence>
<protein>
    <submittedName>
        <fullName evidence="8">MFS transporter</fullName>
    </submittedName>
</protein>
<accession>A0A6A7KD45</accession>
<dbReference type="InterPro" id="IPR020846">
    <property type="entry name" value="MFS_dom"/>
</dbReference>
<feature type="transmembrane region" description="Helical" evidence="6">
    <location>
        <begin position="81"/>
        <end position="97"/>
    </location>
</feature>
<feature type="transmembrane region" description="Helical" evidence="6">
    <location>
        <begin position="315"/>
        <end position="334"/>
    </location>
</feature>
<name>A0A6A7KD45_9FIRM</name>
<dbReference type="PANTHER" id="PTHR11360:SF304">
    <property type="entry name" value="MFS DOMAIN-CONTAINING PROTEIN"/>
    <property type="match status" value="1"/>
</dbReference>
<sequence length="404" mass="44588">MRKIINQKITESKRWFYVLLGIIIMMCLGTVYSWSVFRLGIEEMFEIGTTQSGLPYMVSLAFYAIFMLLTGRHIDKHSPRLIISVGAMLVALGWILSSFTSNVYMLTITYGVIIGSGVGIAYGAPITVVTRWFPEKKGLAVGLILIGFGLSPLVTAPLARNLIEIYGIMKVFLILGISFGVIIPILAYPLKYPTQLDNRKSTDIVDIKDTKYDINTRTMIKSDSFKGLYFNFLIGTMIGLMLIGMTSKVGVELVGLSSRNIAILISIFAVFNGLGRPIFGWITDKLSSRKAMLISYGLITTAALLMLMAETGSLLIFAISFSIFWFNLGGWLAIAPTSTLSMYGTQYYSQNYGVIFTAYGIGAILGVLASGLIMDVLENYYSIFYLVISLCIIGVFITFKSIKS</sequence>
<feature type="transmembrane region" description="Helical" evidence="6">
    <location>
        <begin position="291"/>
        <end position="309"/>
    </location>
</feature>
<dbReference type="Gene3D" id="1.20.1250.20">
    <property type="entry name" value="MFS general substrate transporter like domains"/>
    <property type="match status" value="2"/>
</dbReference>
<dbReference type="PANTHER" id="PTHR11360">
    <property type="entry name" value="MONOCARBOXYLATE TRANSPORTER"/>
    <property type="match status" value="1"/>
</dbReference>
<comment type="caution">
    <text evidence="8">The sequence shown here is derived from an EMBL/GenBank/DDBJ whole genome shotgun (WGS) entry which is preliminary data.</text>
</comment>
<keyword evidence="4 6" id="KW-1133">Transmembrane helix</keyword>
<dbReference type="Proteomes" id="UP000440004">
    <property type="component" value="Unassembled WGS sequence"/>
</dbReference>
<keyword evidence="5 6" id="KW-0472">Membrane</keyword>
<feature type="transmembrane region" description="Helical" evidence="6">
    <location>
        <begin position="15"/>
        <end position="34"/>
    </location>
</feature>
<dbReference type="AlphaFoldDB" id="A0A6A7KD45"/>
<evidence type="ECO:0000259" key="7">
    <source>
        <dbReference type="PROSITE" id="PS50850"/>
    </source>
</evidence>
<feature type="transmembrane region" description="Helical" evidence="6">
    <location>
        <begin position="380"/>
        <end position="399"/>
    </location>
</feature>
<feature type="transmembrane region" description="Helical" evidence="6">
    <location>
        <begin position="54"/>
        <end position="74"/>
    </location>
</feature>
<proteinExistence type="predicted"/>
<feature type="transmembrane region" description="Helical" evidence="6">
    <location>
        <begin position="165"/>
        <end position="190"/>
    </location>
</feature>
<keyword evidence="9" id="KW-1185">Reference proteome</keyword>
<dbReference type="InterPro" id="IPR011701">
    <property type="entry name" value="MFS"/>
</dbReference>
<keyword evidence="2" id="KW-0813">Transport</keyword>
<evidence type="ECO:0000256" key="3">
    <source>
        <dbReference type="ARBA" id="ARBA00022692"/>
    </source>
</evidence>
<evidence type="ECO:0000256" key="5">
    <source>
        <dbReference type="ARBA" id="ARBA00023136"/>
    </source>
</evidence>
<dbReference type="InterPro" id="IPR036259">
    <property type="entry name" value="MFS_trans_sf"/>
</dbReference>
<feature type="transmembrane region" description="Helical" evidence="6">
    <location>
        <begin position="103"/>
        <end position="126"/>
    </location>
</feature>
<dbReference type="PROSITE" id="PS50850">
    <property type="entry name" value="MFS"/>
    <property type="match status" value="1"/>
</dbReference>
<dbReference type="RefSeq" id="WP_152806801.1">
    <property type="nucleotide sequence ID" value="NZ_WHNX01000051.1"/>
</dbReference>
<feature type="transmembrane region" description="Helical" evidence="6">
    <location>
        <begin position="138"/>
        <end position="159"/>
    </location>
</feature>
<dbReference type="CDD" id="cd17353">
    <property type="entry name" value="MFS_OFA_like"/>
    <property type="match status" value="1"/>
</dbReference>
<reference evidence="8 9" key="1">
    <citation type="submission" date="2019-10" db="EMBL/GenBank/DDBJ databases">
        <title>Alkalibaculum tamaniensis sp.nov., a new alkaliphilic acetogen, isolated on methoxylated aromatics from a mud volcano.</title>
        <authorList>
            <person name="Khomyakova M.A."/>
            <person name="Merkel A.Y."/>
            <person name="Bonch-Osmolovskaya E.A."/>
            <person name="Slobodkin A.I."/>
        </authorList>
    </citation>
    <scope>NUCLEOTIDE SEQUENCE [LARGE SCALE GENOMIC DNA]</scope>
    <source>
        <strain evidence="8 9">M08DMB</strain>
    </source>
</reference>
<feature type="transmembrane region" description="Helical" evidence="6">
    <location>
        <begin position="354"/>
        <end position="374"/>
    </location>
</feature>
<organism evidence="8 9">
    <name type="scientific">Alkalibaculum sporogenes</name>
    <dbReference type="NCBI Taxonomy" id="2655001"/>
    <lineage>
        <taxon>Bacteria</taxon>
        <taxon>Bacillati</taxon>
        <taxon>Bacillota</taxon>
        <taxon>Clostridia</taxon>
        <taxon>Eubacteriales</taxon>
        <taxon>Eubacteriaceae</taxon>
        <taxon>Alkalibaculum</taxon>
    </lineage>
</organism>
<dbReference type="SUPFAM" id="SSF103473">
    <property type="entry name" value="MFS general substrate transporter"/>
    <property type="match status" value="1"/>
</dbReference>
<evidence type="ECO:0000256" key="1">
    <source>
        <dbReference type="ARBA" id="ARBA00004651"/>
    </source>
</evidence>
<dbReference type="InterPro" id="IPR050327">
    <property type="entry name" value="Proton-linked_MCT"/>
</dbReference>
<dbReference type="EMBL" id="WHNX01000051">
    <property type="protein sequence ID" value="MPW27251.1"/>
    <property type="molecule type" value="Genomic_DNA"/>
</dbReference>
<dbReference type="GO" id="GO:0022857">
    <property type="term" value="F:transmembrane transporter activity"/>
    <property type="evidence" value="ECO:0007669"/>
    <property type="project" value="InterPro"/>
</dbReference>
<dbReference type="GO" id="GO:0005886">
    <property type="term" value="C:plasma membrane"/>
    <property type="evidence" value="ECO:0007669"/>
    <property type="project" value="UniProtKB-SubCell"/>
</dbReference>